<feature type="transmembrane region" description="Helical" evidence="7">
    <location>
        <begin position="86"/>
        <end position="109"/>
    </location>
</feature>
<feature type="transmembrane region" description="Helical" evidence="7">
    <location>
        <begin position="185"/>
        <end position="206"/>
    </location>
</feature>
<accession>A0A1A0HJ31</accession>
<dbReference type="PANTHER" id="PTHR11101">
    <property type="entry name" value="PHOSPHATE TRANSPORTER"/>
    <property type="match status" value="1"/>
</dbReference>
<comment type="caution">
    <text evidence="9">The sequence shown here is derived from an EMBL/GenBank/DDBJ whole genome shotgun (WGS) entry which is preliminary data.</text>
</comment>
<evidence type="ECO:0000313" key="10">
    <source>
        <dbReference type="Proteomes" id="UP000092555"/>
    </source>
</evidence>
<dbReference type="OrthoDB" id="260807at2759"/>
<keyword evidence="10" id="KW-1185">Reference proteome</keyword>
<dbReference type="InterPro" id="IPR001204">
    <property type="entry name" value="Phos_transporter"/>
</dbReference>
<dbReference type="GO" id="GO:0016020">
    <property type="term" value="C:membrane"/>
    <property type="evidence" value="ECO:0007669"/>
    <property type="project" value="UniProtKB-SubCell"/>
</dbReference>
<dbReference type="GO" id="GO:0005315">
    <property type="term" value="F:phosphate transmembrane transporter activity"/>
    <property type="evidence" value="ECO:0007669"/>
    <property type="project" value="InterPro"/>
</dbReference>
<keyword evidence="5 7" id="KW-1133">Transmembrane helix</keyword>
<evidence type="ECO:0000256" key="7">
    <source>
        <dbReference type="RuleBase" id="RU363058"/>
    </source>
</evidence>
<protein>
    <recommendedName>
        <fullName evidence="7">Phosphate transporter</fullName>
    </recommendedName>
</protein>
<organism evidence="9 10">
    <name type="scientific">Metschnikowia bicuspidata var. bicuspidata NRRL YB-4993</name>
    <dbReference type="NCBI Taxonomy" id="869754"/>
    <lineage>
        <taxon>Eukaryota</taxon>
        <taxon>Fungi</taxon>
        <taxon>Dikarya</taxon>
        <taxon>Ascomycota</taxon>
        <taxon>Saccharomycotina</taxon>
        <taxon>Pichiomycetes</taxon>
        <taxon>Metschnikowiaceae</taxon>
        <taxon>Metschnikowia</taxon>
    </lineage>
</organism>
<keyword evidence="2 7" id="KW-0813">Transport</keyword>
<dbReference type="EMBL" id="LXTC01000001">
    <property type="protein sequence ID" value="OBA24164.1"/>
    <property type="molecule type" value="Genomic_DNA"/>
</dbReference>
<dbReference type="Proteomes" id="UP000092555">
    <property type="component" value="Unassembled WGS sequence"/>
</dbReference>
<evidence type="ECO:0000313" key="9">
    <source>
        <dbReference type="EMBL" id="OBA24164.1"/>
    </source>
</evidence>
<dbReference type="AlphaFoldDB" id="A0A1A0HJ31"/>
<keyword evidence="3 7" id="KW-0592">Phosphate transport</keyword>
<keyword evidence="6 7" id="KW-0472">Membrane</keyword>
<feature type="transmembrane region" description="Helical" evidence="7">
    <location>
        <begin position="392"/>
        <end position="411"/>
    </location>
</feature>
<dbReference type="RefSeq" id="XP_018714645.1">
    <property type="nucleotide sequence ID" value="XM_018856985.1"/>
</dbReference>
<evidence type="ECO:0000256" key="1">
    <source>
        <dbReference type="ARBA" id="ARBA00004141"/>
    </source>
</evidence>
<reference evidence="9 10" key="1">
    <citation type="submission" date="2016-05" db="EMBL/GenBank/DDBJ databases">
        <title>Comparative genomics of biotechnologically important yeasts.</title>
        <authorList>
            <consortium name="DOE Joint Genome Institute"/>
            <person name="Riley R."/>
            <person name="Haridas S."/>
            <person name="Wolfe K.H."/>
            <person name="Lopes M.R."/>
            <person name="Hittinger C.T."/>
            <person name="Goker M."/>
            <person name="Salamov A."/>
            <person name="Wisecaver J."/>
            <person name="Long T.M."/>
            <person name="Aerts A.L."/>
            <person name="Barry K."/>
            <person name="Choi C."/>
            <person name="Clum A."/>
            <person name="Coughlan A.Y."/>
            <person name="Deshpande S."/>
            <person name="Douglass A.P."/>
            <person name="Hanson S.J."/>
            <person name="Klenk H.-P."/>
            <person name="LaButti K."/>
            <person name="Lapidus A."/>
            <person name="Lindquist E."/>
            <person name="Lipzen A."/>
            <person name="Meier-kolthoff J.P."/>
            <person name="Ohm R.A."/>
            <person name="Otillar R.P."/>
            <person name="Pangilinan J."/>
            <person name="Peng Y."/>
            <person name="Rokas A."/>
            <person name="Rosa C.A."/>
            <person name="Scheuner C."/>
            <person name="Sibirny A.A."/>
            <person name="Slot J.C."/>
            <person name="Stielow J.B."/>
            <person name="Sun H."/>
            <person name="Kurtzman C.P."/>
            <person name="Blackwell M."/>
            <person name="Grigoriev I.V."/>
            <person name="Jeffries T.W."/>
        </authorList>
    </citation>
    <scope>NUCLEOTIDE SEQUENCE [LARGE SCALE GENOMIC DNA]</scope>
    <source>
        <strain evidence="9 10">NRRL YB-4993</strain>
    </source>
</reference>
<feature type="transmembrane region" description="Helical" evidence="7">
    <location>
        <begin position="150"/>
        <end position="173"/>
    </location>
</feature>
<feature type="region of interest" description="Disordered" evidence="8">
    <location>
        <begin position="304"/>
        <end position="324"/>
    </location>
</feature>
<name>A0A1A0HJ31_9ASCO</name>
<evidence type="ECO:0000256" key="6">
    <source>
        <dbReference type="ARBA" id="ARBA00023136"/>
    </source>
</evidence>
<gene>
    <name evidence="9" type="ORF">METBIDRAFT_38294</name>
</gene>
<evidence type="ECO:0000256" key="5">
    <source>
        <dbReference type="ARBA" id="ARBA00022989"/>
    </source>
</evidence>
<keyword evidence="4 7" id="KW-0812">Transmembrane</keyword>
<feature type="transmembrane region" description="Helical" evidence="7">
    <location>
        <begin position="7"/>
        <end position="25"/>
    </location>
</feature>
<dbReference type="GO" id="GO:0035435">
    <property type="term" value="P:phosphate ion transmembrane transport"/>
    <property type="evidence" value="ECO:0007669"/>
    <property type="project" value="TreeGrafter"/>
</dbReference>
<comment type="function">
    <text evidence="7">Sodium-phosphate symporter.</text>
</comment>
<feature type="transmembrane region" description="Helical" evidence="7">
    <location>
        <begin position="45"/>
        <end position="65"/>
    </location>
</feature>
<feature type="transmembrane region" description="Helical" evidence="7">
    <location>
        <begin position="437"/>
        <end position="456"/>
    </location>
</feature>
<sequence>MATYSQFDYIFAIGIIFAFLDAFGIGANDVANSFSSSISSRSLKYWQAMILAAIMEFLGAVLVGNRVSDTVRKKIIKTDTFEDDPAVLMLAMAMALVGSSIWLLTATVIGMPVSTTHSIIGAVIGVGIASKGADYVIWGWSGFGQIVASWFIAPGIAGGFASLMFLFCKYFILEVKDTRKGIKNALAFMPVLVFITFAVLTMLIVWKGSPKLNLDDLSTGATVGSIFGVGAVALTLYMIFIFPVVRRKVLYNDWTLNWYDVFRGPVFFFKPLDQIPPIPEDQKLTIDYYEGRRVDDHLEIDEKEHHLESKKSISSTDHEDTLKQGKDQSTAAYWKVLLMKGPKQWPHLLWLMVSHGFTQDIISKQVTQEGTLGRNVKEMHAKSKFYDNRIEYLFSLLQAITACTMSFAHGANDIANASGPLATVYLIWSDQGLSATAPIWILCFTGGSLILGVWTFGYRIMAVLGNKMILQSPSRGFAIEFGTAITVVMATQLAIPVSTTQCAIGATVFVGICNLDFKSVNWRMVTWCYLGWFITLPVAGIISGVLTGIILNAPRLGVTYVPT</sequence>
<proteinExistence type="inferred from homology"/>
<comment type="similarity">
    <text evidence="7">Belongs to the inorganic phosphate transporter (PiT) (TC 2.A.20) family.</text>
</comment>
<dbReference type="PANTHER" id="PTHR11101:SF80">
    <property type="entry name" value="PHOSPHATE TRANSPORTER"/>
    <property type="match status" value="1"/>
</dbReference>
<feature type="transmembrane region" description="Helical" evidence="7">
    <location>
        <begin position="226"/>
        <end position="245"/>
    </location>
</feature>
<comment type="subcellular location">
    <subcellularLocation>
        <location evidence="1 7">Membrane</location>
        <topology evidence="1 7">Multi-pass membrane protein</topology>
    </subcellularLocation>
</comment>
<dbReference type="STRING" id="869754.A0A1A0HJ31"/>
<evidence type="ECO:0000256" key="4">
    <source>
        <dbReference type="ARBA" id="ARBA00022692"/>
    </source>
</evidence>
<dbReference type="Pfam" id="PF01384">
    <property type="entry name" value="PHO4"/>
    <property type="match status" value="1"/>
</dbReference>
<evidence type="ECO:0000256" key="3">
    <source>
        <dbReference type="ARBA" id="ARBA00022592"/>
    </source>
</evidence>
<evidence type="ECO:0000256" key="8">
    <source>
        <dbReference type="SAM" id="MobiDB-lite"/>
    </source>
</evidence>
<evidence type="ECO:0000256" key="2">
    <source>
        <dbReference type="ARBA" id="ARBA00022448"/>
    </source>
</evidence>
<dbReference type="GeneID" id="30029961"/>
<feature type="transmembrane region" description="Helical" evidence="7">
    <location>
        <begin position="529"/>
        <end position="551"/>
    </location>
</feature>